<reference evidence="3" key="1">
    <citation type="journal article" date="2017" name="Front. Plant Sci.">
        <title>Climate Clever Clovers: New Paradigm to Reduce the Environmental Footprint of Ruminants by Breeding Low Methanogenic Forages Utilizing Haplotype Variation.</title>
        <authorList>
            <person name="Kaur P."/>
            <person name="Appels R."/>
            <person name="Bayer P.E."/>
            <person name="Keeble-Gagnere G."/>
            <person name="Wang J."/>
            <person name="Hirakawa H."/>
            <person name="Shirasawa K."/>
            <person name="Vercoe P."/>
            <person name="Stefanova K."/>
            <person name="Durmic Z."/>
            <person name="Nichols P."/>
            <person name="Revell C."/>
            <person name="Isobe S.N."/>
            <person name="Edwards D."/>
            <person name="Erskine W."/>
        </authorList>
    </citation>
    <scope>NUCLEOTIDE SEQUENCE [LARGE SCALE GENOMIC DNA]</scope>
    <source>
        <strain evidence="3">cv. Daliak</strain>
    </source>
</reference>
<evidence type="ECO:0008006" key="4">
    <source>
        <dbReference type="Google" id="ProtNLM"/>
    </source>
</evidence>
<comment type="similarity">
    <text evidence="1">Belongs to the peptidase S10 family.</text>
</comment>
<organism evidence="2 3">
    <name type="scientific">Trifolium subterraneum</name>
    <name type="common">Subterranean clover</name>
    <dbReference type="NCBI Taxonomy" id="3900"/>
    <lineage>
        <taxon>Eukaryota</taxon>
        <taxon>Viridiplantae</taxon>
        <taxon>Streptophyta</taxon>
        <taxon>Embryophyta</taxon>
        <taxon>Tracheophyta</taxon>
        <taxon>Spermatophyta</taxon>
        <taxon>Magnoliopsida</taxon>
        <taxon>eudicotyledons</taxon>
        <taxon>Gunneridae</taxon>
        <taxon>Pentapetalae</taxon>
        <taxon>rosids</taxon>
        <taxon>fabids</taxon>
        <taxon>Fabales</taxon>
        <taxon>Fabaceae</taxon>
        <taxon>Papilionoideae</taxon>
        <taxon>50 kb inversion clade</taxon>
        <taxon>NPAAA clade</taxon>
        <taxon>Hologalegina</taxon>
        <taxon>IRL clade</taxon>
        <taxon>Trifolieae</taxon>
        <taxon>Trifolium</taxon>
    </lineage>
</organism>
<proteinExistence type="inferred from homology"/>
<dbReference type="InterPro" id="IPR001563">
    <property type="entry name" value="Peptidase_S10"/>
</dbReference>
<keyword evidence="3" id="KW-1185">Reference proteome</keyword>
<dbReference type="Pfam" id="PF00450">
    <property type="entry name" value="Peptidase_S10"/>
    <property type="match status" value="1"/>
</dbReference>
<feature type="non-terminal residue" evidence="2">
    <location>
        <position position="143"/>
    </location>
</feature>
<dbReference type="GO" id="GO:0006508">
    <property type="term" value="P:proteolysis"/>
    <property type="evidence" value="ECO:0007669"/>
    <property type="project" value="InterPro"/>
</dbReference>
<name>A0A2Z6NM35_TRISU</name>
<dbReference type="Proteomes" id="UP000242715">
    <property type="component" value="Unassembled WGS sequence"/>
</dbReference>
<dbReference type="AlphaFoldDB" id="A0A2Z6NM35"/>
<dbReference type="EMBL" id="DF974124">
    <property type="protein sequence ID" value="GAU45458.1"/>
    <property type="molecule type" value="Genomic_DNA"/>
</dbReference>
<dbReference type="InterPro" id="IPR029058">
    <property type="entry name" value="AB_hydrolase_fold"/>
</dbReference>
<gene>
    <name evidence="2" type="ORF">TSUD_107500</name>
</gene>
<accession>A0A2Z6NM35</accession>
<dbReference type="GO" id="GO:0004185">
    <property type="term" value="F:serine-type carboxypeptidase activity"/>
    <property type="evidence" value="ECO:0007669"/>
    <property type="project" value="InterPro"/>
</dbReference>
<dbReference type="OrthoDB" id="1411024at2759"/>
<dbReference type="SUPFAM" id="SSF53474">
    <property type="entry name" value="alpha/beta-Hydrolases"/>
    <property type="match status" value="1"/>
</dbReference>
<evidence type="ECO:0000256" key="1">
    <source>
        <dbReference type="ARBA" id="ARBA00009431"/>
    </source>
</evidence>
<dbReference type="Gene3D" id="3.40.50.1820">
    <property type="entry name" value="alpha/beta hydrolase"/>
    <property type="match status" value="1"/>
</dbReference>
<evidence type="ECO:0000313" key="2">
    <source>
        <dbReference type="EMBL" id="GAU45458.1"/>
    </source>
</evidence>
<evidence type="ECO:0000313" key="3">
    <source>
        <dbReference type="Proteomes" id="UP000242715"/>
    </source>
</evidence>
<sequence>MNSILSIAGNINYYDIRKQCEGPLCYDFSNVETLLNKKSVKDALGVGDIEFVSCSKVVYNAMLQDWMRNLEVDIPSLLEDGIDALIYAGEFDFICNWIGNSNWVHAMEWSGQKQFAASKTAQFLVDGKNAGLLNSYGPLSFLK</sequence>
<protein>
    <recommendedName>
        <fullName evidence="4">Carboxypeptidase</fullName>
    </recommendedName>
</protein>